<dbReference type="Gene3D" id="1.10.8.60">
    <property type="match status" value="1"/>
</dbReference>
<dbReference type="Gene3D" id="2.60.200.20">
    <property type="match status" value="1"/>
</dbReference>
<dbReference type="Pfam" id="PF00498">
    <property type="entry name" value="FHA"/>
    <property type="match status" value="1"/>
</dbReference>
<dbReference type="GO" id="GO:0005524">
    <property type="term" value="F:ATP binding"/>
    <property type="evidence" value="ECO:0007669"/>
    <property type="project" value="UniProtKB-KW"/>
</dbReference>
<dbReference type="PANTHER" id="PTHR45644">
    <property type="entry name" value="AAA ATPASE, PUTATIVE (AFU_ORTHOLOGUE AFUA_2G12920)-RELATED-RELATED"/>
    <property type="match status" value="1"/>
</dbReference>
<feature type="region of interest" description="Disordered" evidence="6">
    <location>
        <begin position="1579"/>
        <end position="1605"/>
    </location>
</feature>
<gene>
    <name evidence="8" type="primary">Atad1_0</name>
    <name evidence="8" type="ORF">CK203_068876</name>
</gene>
<organism evidence="8 9">
    <name type="scientific">Vitis vinifera</name>
    <name type="common">Grape</name>
    <dbReference type="NCBI Taxonomy" id="29760"/>
    <lineage>
        <taxon>Eukaryota</taxon>
        <taxon>Viridiplantae</taxon>
        <taxon>Streptophyta</taxon>
        <taxon>Embryophyta</taxon>
        <taxon>Tracheophyta</taxon>
        <taxon>Spermatophyta</taxon>
        <taxon>Magnoliopsida</taxon>
        <taxon>eudicotyledons</taxon>
        <taxon>Gunneridae</taxon>
        <taxon>Pentapetalae</taxon>
        <taxon>rosids</taxon>
        <taxon>Vitales</taxon>
        <taxon>Vitaceae</taxon>
        <taxon>Viteae</taxon>
        <taxon>Vitis</taxon>
    </lineage>
</organism>
<dbReference type="Gene3D" id="3.40.50.300">
    <property type="entry name" value="P-loop containing nucleotide triphosphate hydrolases"/>
    <property type="match status" value="2"/>
</dbReference>
<dbReference type="InterPro" id="IPR056653">
    <property type="entry name" value="DUF7751"/>
</dbReference>
<evidence type="ECO:0000256" key="4">
    <source>
        <dbReference type="ARBA" id="ARBA00022840"/>
    </source>
</evidence>
<dbReference type="InterPro" id="IPR000253">
    <property type="entry name" value="FHA_dom"/>
</dbReference>
<feature type="region of interest" description="Disordered" evidence="6">
    <location>
        <begin position="1"/>
        <end position="49"/>
    </location>
</feature>
<dbReference type="Proteomes" id="UP000288805">
    <property type="component" value="Unassembled WGS sequence"/>
</dbReference>
<comment type="subcellular location">
    <subcellularLocation>
        <location evidence="1">Mitochondrion outer membrane</location>
        <topology evidence="1">Single-pass membrane protein</topology>
    </subcellularLocation>
</comment>
<dbReference type="InterPro" id="IPR003959">
    <property type="entry name" value="ATPase_AAA_core"/>
</dbReference>
<evidence type="ECO:0000256" key="1">
    <source>
        <dbReference type="ARBA" id="ARBA00004572"/>
    </source>
</evidence>
<dbReference type="EMBL" id="QGNW01001166">
    <property type="protein sequence ID" value="RVW52609.1"/>
    <property type="molecule type" value="Genomic_DNA"/>
</dbReference>
<proteinExistence type="predicted"/>
<evidence type="ECO:0000313" key="8">
    <source>
        <dbReference type="EMBL" id="RVW52609.1"/>
    </source>
</evidence>
<dbReference type="SUPFAM" id="SSF52540">
    <property type="entry name" value="P-loop containing nucleoside triphosphate hydrolases"/>
    <property type="match status" value="1"/>
</dbReference>
<dbReference type="GO" id="GO:0005741">
    <property type="term" value="C:mitochondrial outer membrane"/>
    <property type="evidence" value="ECO:0007669"/>
    <property type="project" value="UniProtKB-SubCell"/>
</dbReference>
<feature type="compositionally biased region" description="Polar residues" evidence="6">
    <location>
        <begin position="294"/>
        <end position="304"/>
    </location>
</feature>
<dbReference type="InterPro" id="IPR003960">
    <property type="entry name" value="ATPase_AAA_CS"/>
</dbReference>
<dbReference type="Pfam" id="PF24933">
    <property type="entry name" value="DUF7751"/>
    <property type="match status" value="1"/>
</dbReference>
<dbReference type="InterPro" id="IPR003593">
    <property type="entry name" value="AAA+_ATPase"/>
</dbReference>
<dbReference type="SMART" id="SM00382">
    <property type="entry name" value="AAA"/>
    <property type="match status" value="1"/>
</dbReference>
<feature type="domain" description="AAA+ ATPase" evidence="7">
    <location>
        <begin position="1382"/>
        <end position="1519"/>
    </location>
</feature>
<keyword evidence="2" id="KW-0547">Nucleotide-binding</keyword>
<dbReference type="InterPro" id="IPR026960">
    <property type="entry name" value="RVT-Znf"/>
</dbReference>
<evidence type="ECO:0000256" key="3">
    <source>
        <dbReference type="ARBA" id="ARBA00022787"/>
    </source>
</evidence>
<dbReference type="InterPro" id="IPR051701">
    <property type="entry name" value="Mito_OM_Translocase_MSP1"/>
</dbReference>
<accession>A0A438EXY2</accession>
<dbReference type="InterPro" id="IPR008984">
    <property type="entry name" value="SMAD_FHA_dom_sf"/>
</dbReference>
<keyword evidence="4" id="KW-0067">ATP-binding</keyword>
<evidence type="ECO:0000256" key="2">
    <source>
        <dbReference type="ARBA" id="ARBA00022741"/>
    </source>
</evidence>
<dbReference type="GO" id="GO:0016887">
    <property type="term" value="F:ATP hydrolysis activity"/>
    <property type="evidence" value="ECO:0007669"/>
    <property type="project" value="InterPro"/>
</dbReference>
<evidence type="ECO:0000313" key="9">
    <source>
        <dbReference type="Proteomes" id="UP000288805"/>
    </source>
</evidence>
<reference evidence="8 9" key="1">
    <citation type="journal article" date="2018" name="PLoS Genet.">
        <title>Population sequencing reveals clonal diversity and ancestral inbreeding in the grapevine cultivar Chardonnay.</title>
        <authorList>
            <person name="Roach M.J."/>
            <person name="Johnson D.L."/>
            <person name="Bohlmann J."/>
            <person name="van Vuuren H.J."/>
            <person name="Jones S.J."/>
            <person name="Pretorius I.S."/>
            <person name="Schmidt S.A."/>
            <person name="Borneman A.R."/>
        </authorList>
    </citation>
    <scope>NUCLEOTIDE SEQUENCE [LARGE SCALE GENOMIC DNA]</scope>
    <source>
        <strain evidence="9">cv. Chardonnay</strain>
        <tissue evidence="8">Leaf</tissue>
    </source>
</reference>
<dbReference type="CDD" id="cd00060">
    <property type="entry name" value="FHA"/>
    <property type="match status" value="1"/>
</dbReference>
<dbReference type="InterPro" id="IPR027417">
    <property type="entry name" value="P-loop_NTPase"/>
</dbReference>
<dbReference type="Pfam" id="PF17862">
    <property type="entry name" value="AAA_lid_3"/>
    <property type="match status" value="1"/>
</dbReference>
<dbReference type="InterPro" id="IPR041569">
    <property type="entry name" value="AAA_lid_3"/>
</dbReference>
<dbReference type="PROSITE" id="PS00674">
    <property type="entry name" value="AAA"/>
    <property type="match status" value="1"/>
</dbReference>
<sequence length="1656" mass="182315">MVSTRRSGSLSGNTNKRSSPSEDKPPSPKRQKVDNSGAASEKAAPAVDNSKEFCATASGADPVECGSGDPPISGGASGEAVNSGKDEAALAAPVSAPIAEGTSPIVVDKPRSSFSSWSVYQKQNYETSMPWCKLLSQFSQNPNVSIGVINFTIGSSRHCNFPLKDQTISPILCKIKHSQREGSAVAVLESSGSKGSVQVNGTFIKRGTSCVLNSGDEVVFGLLGNHAYIFQQLVTEVAIKAPSSGATGAEVQSSVGKYLHVERRSGDPSAVAGASILASLSSLRQDLSRWKSPPLTTGKTQQGTELPPHPIIHDSPEVEFNGLEGNSTANGGSDKAADVAAVSKNLSLDCNQDSGAEAGNVKFSGVNDLVLKMFAQSTSCNLELSKSIFKQVLEERNEWTRDSLPASTSGMSLRCAVFKEDIHAGILDGKEIQVSFDDFPYYLRTFHGDLNIGVLTAPQQQTPGKFRVSLEIRFKPKTMCHLLRPHFPLFALINCYSGGILLKLLGLERANSYGKCGEYRRVGSRVWVQGRCRAVPSSFLGLPLGAPFKSVSVWDGVEERRFNDWEVDIVERFLLRLQGWRVCKDEEDKLVWTGAKNIKFSVIALYKELEPRRQVDFATSVIWNSWVLPKVGVTWEAMWNKVLTLDHIQRKGWAMINRCFLCCKGEESVDYILIHCDKTRAEKEKGVVGCPFVPFLENLEGKEYENTKNVLIAASFIHLKHREHAKFTSELTTVNPRILLSGPAGSEIYQEMLAKALANYFGAKLLIFDSHSFLGGLSSKEAELLKDGSNAEKFCSCTKQSSGSTELAKNMASSAGEADTPNIANAPVSCELESQPKLENDTVPSSSGTTKNHLFRIGDRVRFMGSASGGSYSAVSASRGPTFGIRGKVLLPFEDNPLSKIGVRFDKLITDGVDLGGLCEPGYGFFCNGLFLPPSLSIVNDLRLENTGVEDLDKLLINTLFEAVYSESRDSPFILFMKDAEKSIVGNSESYSMFKSRLEKLPDNVVIIGSHTHTDNRKEKSHPGGLLFTKFGSNQTALLDLAFPRHDMHVLSFTQDSFGRLHDRGKDVPKTTKLLTKLFPNKVTIHMPQDEALLACWKHQLDRDSETLKMKGNLNHLRTVLTRSGMECDGLEKLCIKDQTLTNESAEKVVGWAVSHYLMSNPEADADTRLVLSSESIQYGIGILQAIQNESKSLKKSLKDVVTENEFEKRLLADVIPPSDIGVTFDDIGALENVKDTLKELVMLPLQRPELFCKGQLTKLEKVQRDFLWERGALENKLHLVKWSTICKARWKGGLVLWKKVISGKYGEEEGGYRSSVVRDSYGVGLWKVIGKEWDLFNIRVCFAMGNWSRVKFLKDRWCSEEPLNVTFPYLFALIESKEAWPCKGILLFGPPGTGKTMLAKAVATEAGANFINISMSSITSKWFGEGEKYVKAVFSLASKIAPSVVFVDEVDSMLGRRENPGEHEAMRKMKNEFMVNWDGLRTKDTERVLVLAATNRPFDLDEAVIRRLPRRLMVNLPDAPNRAKILKVILAKEDLSPDVDLDAVASMTDGYSGSDLKSLLCVAESLCNCCTSSYQRDTGKRKKERAAAQAEGRPPPALSGSADIRPLNIDDFKYAHERVCASVSSESVNMTELIQWNELYGEGGSRRKKALSYFM</sequence>
<dbReference type="Pfam" id="PF00004">
    <property type="entry name" value="AAA"/>
    <property type="match status" value="1"/>
</dbReference>
<dbReference type="Pfam" id="PF13966">
    <property type="entry name" value="zf-RVT"/>
    <property type="match status" value="1"/>
</dbReference>
<evidence type="ECO:0000256" key="5">
    <source>
        <dbReference type="ARBA" id="ARBA00023128"/>
    </source>
</evidence>
<evidence type="ECO:0000256" key="6">
    <source>
        <dbReference type="SAM" id="MobiDB-lite"/>
    </source>
</evidence>
<dbReference type="PANTHER" id="PTHR45644:SF39">
    <property type="entry name" value="AAA-TYPE ATPASE FAMILY PROTEIN-RELATED"/>
    <property type="match status" value="1"/>
</dbReference>
<feature type="region of interest" description="Disordered" evidence="6">
    <location>
        <begin position="289"/>
        <end position="313"/>
    </location>
</feature>
<protein>
    <submittedName>
        <fullName evidence="8">ATPase family AAA domain-containing protein 1</fullName>
    </submittedName>
</protein>
<keyword evidence="3" id="KW-1000">Mitochondrion outer membrane</keyword>
<evidence type="ECO:0000259" key="7">
    <source>
        <dbReference type="SMART" id="SM00382"/>
    </source>
</evidence>
<feature type="compositionally biased region" description="Polar residues" evidence="6">
    <location>
        <begin position="1"/>
        <end position="15"/>
    </location>
</feature>
<name>A0A438EXY2_VITVI</name>
<keyword evidence="5" id="KW-0496">Mitochondrion</keyword>
<comment type="caution">
    <text evidence="8">The sequence shown here is derived from an EMBL/GenBank/DDBJ whole genome shotgun (WGS) entry which is preliminary data.</text>
</comment>
<keyword evidence="3" id="KW-0472">Membrane</keyword>
<dbReference type="SUPFAM" id="SSF49879">
    <property type="entry name" value="SMAD/FHA domain"/>
    <property type="match status" value="1"/>
</dbReference>